<organism evidence="1">
    <name type="scientific">Anguilla anguilla</name>
    <name type="common">European freshwater eel</name>
    <name type="synonym">Muraena anguilla</name>
    <dbReference type="NCBI Taxonomy" id="7936"/>
    <lineage>
        <taxon>Eukaryota</taxon>
        <taxon>Metazoa</taxon>
        <taxon>Chordata</taxon>
        <taxon>Craniata</taxon>
        <taxon>Vertebrata</taxon>
        <taxon>Euteleostomi</taxon>
        <taxon>Actinopterygii</taxon>
        <taxon>Neopterygii</taxon>
        <taxon>Teleostei</taxon>
        <taxon>Anguilliformes</taxon>
        <taxon>Anguillidae</taxon>
        <taxon>Anguilla</taxon>
    </lineage>
</organism>
<reference evidence="1" key="1">
    <citation type="submission" date="2014-11" db="EMBL/GenBank/DDBJ databases">
        <authorList>
            <person name="Amaro Gonzalez C."/>
        </authorList>
    </citation>
    <scope>NUCLEOTIDE SEQUENCE</scope>
</reference>
<dbReference type="EMBL" id="GBXM01070596">
    <property type="protein sequence ID" value="JAH37981.1"/>
    <property type="molecule type" value="Transcribed_RNA"/>
</dbReference>
<protein>
    <submittedName>
        <fullName evidence="1">Uncharacterized protein</fullName>
    </submittedName>
</protein>
<dbReference type="AlphaFoldDB" id="A0A0E9S9N0"/>
<sequence length="49" mass="5869">MSMCIHVFKHLQAKIARRTVLKIFMLRNNKIKTGERSTHLVLSHTWQHQ</sequence>
<name>A0A0E9S9N0_ANGAN</name>
<proteinExistence type="predicted"/>
<evidence type="ECO:0000313" key="1">
    <source>
        <dbReference type="EMBL" id="JAH37981.1"/>
    </source>
</evidence>
<reference evidence="1" key="2">
    <citation type="journal article" date="2015" name="Fish Shellfish Immunol.">
        <title>Early steps in the European eel (Anguilla anguilla)-Vibrio vulnificus interaction in the gills: Role of the RtxA13 toxin.</title>
        <authorList>
            <person name="Callol A."/>
            <person name="Pajuelo D."/>
            <person name="Ebbesson L."/>
            <person name="Teles M."/>
            <person name="MacKenzie S."/>
            <person name="Amaro C."/>
        </authorList>
    </citation>
    <scope>NUCLEOTIDE SEQUENCE</scope>
</reference>
<accession>A0A0E9S9N0</accession>